<evidence type="ECO:0000313" key="3">
    <source>
        <dbReference type="Proteomes" id="UP000480425"/>
    </source>
</evidence>
<evidence type="ECO:0000256" key="1">
    <source>
        <dbReference type="SAM" id="Phobius"/>
    </source>
</evidence>
<keyword evidence="1" id="KW-1133">Transmembrane helix</keyword>
<dbReference type="Proteomes" id="UP000480425">
    <property type="component" value="Unassembled WGS sequence"/>
</dbReference>
<dbReference type="OrthoDB" id="1081761at2"/>
<feature type="transmembrane region" description="Helical" evidence="1">
    <location>
        <begin position="32"/>
        <end position="53"/>
    </location>
</feature>
<gene>
    <name evidence="2" type="ORF">F7D73_07990</name>
</gene>
<proteinExistence type="predicted"/>
<dbReference type="AlphaFoldDB" id="A0A6G1U016"/>
<evidence type="ECO:0000313" key="2">
    <source>
        <dbReference type="EMBL" id="MQN80893.1"/>
    </source>
</evidence>
<protein>
    <submittedName>
        <fullName evidence="2">Uncharacterized protein</fullName>
    </submittedName>
</protein>
<comment type="caution">
    <text evidence="2">The sequence shown here is derived from an EMBL/GenBank/DDBJ whole genome shotgun (WGS) entry which is preliminary data.</text>
</comment>
<accession>A0A6G1U016</accession>
<reference evidence="2 3" key="1">
    <citation type="submission" date="2019-09" db="EMBL/GenBank/DDBJ databases">
        <title>Distinct polysaccharide growth profiles of human intestinal Prevotella copri isolates.</title>
        <authorList>
            <person name="Fehlner-Peach H."/>
            <person name="Magnabosco C."/>
            <person name="Raghavan V."/>
            <person name="Scher J.U."/>
            <person name="Tett A."/>
            <person name="Cox L.M."/>
            <person name="Gottsegen C."/>
            <person name="Watters A."/>
            <person name="Wiltshire- Gordon J.D."/>
            <person name="Segata N."/>
            <person name="Bonneau R."/>
            <person name="Littman D.R."/>
        </authorList>
    </citation>
    <scope>NUCLEOTIDE SEQUENCE [LARGE SCALE GENOMIC DNA]</scope>
    <source>
        <strain evidence="3">iA622</strain>
    </source>
</reference>
<organism evidence="2 3">
    <name type="scientific">Segatella copri</name>
    <dbReference type="NCBI Taxonomy" id="165179"/>
    <lineage>
        <taxon>Bacteria</taxon>
        <taxon>Pseudomonadati</taxon>
        <taxon>Bacteroidota</taxon>
        <taxon>Bacteroidia</taxon>
        <taxon>Bacteroidales</taxon>
        <taxon>Prevotellaceae</taxon>
        <taxon>Segatella</taxon>
    </lineage>
</organism>
<dbReference type="InterPro" id="IPR046568">
    <property type="entry name" value="DUF6722"/>
</dbReference>
<dbReference type="Pfam" id="PF20482">
    <property type="entry name" value="DUF6722"/>
    <property type="match status" value="1"/>
</dbReference>
<dbReference type="RefSeq" id="WP_153123690.1">
    <property type="nucleotide sequence ID" value="NZ_VZCB01000060.1"/>
</dbReference>
<sequence length="68" mass="7795">MYKEIGKWFLDVAKYIVTAYVLTTMFVKVDSIFAALGAIVIMVIMFAIGVYFLHKDNNNDKKDKGKEK</sequence>
<keyword evidence="1" id="KW-0472">Membrane</keyword>
<keyword evidence="1" id="KW-0812">Transmembrane</keyword>
<dbReference type="EMBL" id="VZCB01000060">
    <property type="protein sequence ID" value="MQN80893.1"/>
    <property type="molecule type" value="Genomic_DNA"/>
</dbReference>
<name>A0A6G1U016_9BACT</name>